<organism evidence="1 2">
    <name type="scientific">Lentinula aff. lateritia</name>
    <dbReference type="NCBI Taxonomy" id="2804960"/>
    <lineage>
        <taxon>Eukaryota</taxon>
        <taxon>Fungi</taxon>
        <taxon>Dikarya</taxon>
        <taxon>Basidiomycota</taxon>
        <taxon>Agaricomycotina</taxon>
        <taxon>Agaricomycetes</taxon>
        <taxon>Agaricomycetidae</taxon>
        <taxon>Agaricales</taxon>
        <taxon>Marasmiineae</taxon>
        <taxon>Omphalotaceae</taxon>
        <taxon>Lentinula</taxon>
    </lineage>
</organism>
<gene>
    <name evidence="1" type="ORF">F5876DRAFT_44309</name>
</gene>
<name>A0ACC1TWS6_9AGAR</name>
<accession>A0ACC1TWS6</accession>
<protein>
    <submittedName>
        <fullName evidence="1">Uncharacterized protein</fullName>
    </submittedName>
</protein>
<evidence type="ECO:0000313" key="1">
    <source>
        <dbReference type="EMBL" id="KAJ3809231.1"/>
    </source>
</evidence>
<dbReference type="EMBL" id="MU795170">
    <property type="protein sequence ID" value="KAJ3809231.1"/>
    <property type="molecule type" value="Genomic_DNA"/>
</dbReference>
<keyword evidence="2" id="KW-1185">Reference proteome</keyword>
<comment type="caution">
    <text evidence="1">The sequence shown here is derived from an EMBL/GenBank/DDBJ whole genome shotgun (WGS) entry which is preliminary data.</text>
</comment>
<proteinExistence type="predicted"/>
<dbReference type="Proteomes" id="UP001163835">
    <property type="component" value="Unassembled WGS sequence"/>
</dbReference>
<reference evidence="1" key="1">
    <citation type="submission" date="2022-09" db="EMBL/GenBank/DDBJ databases">
        <title>A Global Phylogenomic Analysis of the Shiitake Genus Lentinula.</title>
        <authorList>
            <consortium name="DOE Joint Genome Institute"/>
            <person name="Sierra-Patev S."/>
            <person name="Min B."/>
            <person name="Naranjo-Ortiz M."/>
            <person name="Looney B."/>
            <person name="Konkel Z."/>
            <person name="Slot J.C."/>
            <person name="Sakamoto Y."/>
            <person name="Steenwyk J.L."/>
            <person name="Rokas A."/>
            <person name="Carro J."/>
            <person name="Camarero S."/>
            <person name="Ferreira P."/>
            <person name="Molpeceres G."/>
            <person name="Ruiz-Duenas F.J."/>
            <person name="Serrano A."/>
            <person name="Henrissat B."/>
            <person name="Drula E."/>
            <person name="Hughes K.W."/>
            <person name="Mata J.L."/>
            <person name="Ishikawa N.K."/>
            <person name="Vargas-Isla R."/>
            <person name="Ushijima S."/>
            <person name="Smith C.A."/>
            <person name="Ahrendt S."/>
            <person name="Andreopoulos W."/>
            <person name="He G."/>
            <person name="Labutti K."/>
            <person name="Lipzen A."/>
            <person name="Ng V."/>
            <person name="Riley R."/>
            <person name="Sandor L."/>
            <person name="Barry K."/>
            <person name="Martinez A.T."/>
            <person name="Xiao Y."/>
            <person name="Gibbons J.G."/>
            <person name="Terashima K."/>
            <person name="Grigoriev I.V."/>
            <person name="Hibbett D.S."/>
        </authorList>
    </citation>
    <scope>NUCLEOTIDE SEQUENCE</scope>
    <source>
        <strain evidence="1">TMI1499</strain>
    </source>
</reference>
<sequence>AFGTTATTNNTGGFGTQAAGGGFGGREEGAFGSGTPFSNTSSNSTDSKPNFDAPHLRKLFRPGKTPYDSQLPPNYLESVLPKAVVEVFKRDRFDWGEGGVPEWIPPVELR</sequence>
<feature type="non-terminal residue" evidence="1">
    <location>
        <position position="1"/>
    </location>
</feature>
<evidence type="ECO:0000313" key="2">
    <source>
        <dbReference type="Proteomes" id="UP001163835"/>
    </source>
</evidence>